<dbReference type="EMBL" id="LN890280">
    <property type="protein sequence ID" value="CUR52550.1"/>
    <property type="molecule type" value="Genomic_DNA"/>
</dbReference>
<name>A0A128A5D5_9ARCH</name>
<evidence type="ECO:0000313" key="2">
    <source>
        <dbReference type="Proteomes" id="UP000196239"/>
    </source>
</evidence>
<protein>
    <submittedName>
        <fullName evidence="1">Uncharacterized protein</fullName>
    </submittedName>
</protein>
<dbReference type="KEGG" id="ndv:NDEV_1788"/>
<accession>A0A128A5D5</accession>
<gene>
    <name evidence="1" type="ORF">NDEV_1788</name>
</gene>
<dbReference type="AlphaFoldDB" id="A0A128A5D5"/>
<organism evidence="1 2">
    <name type="scientific">Nitrosotalea devaniterrae</name>
    <dbReference type="NCBI Taxonomy" id="1078905"/>
    <lineage>
        <taxon>Archaea</taxon>
        <taxon>Nitrososphaerota</taxon>
        <taxon>Nitrososphaeria</taxon>
        <taxon>Nitrosotaleales</taxon>
        <taxon>Nitrosotaleaceae</taxon>
        <taxon>Nitrosotalea</taxon>
    </lineage>
</organism>
<evidence type="ECO:0000313" key="1">
    <source>
        <dbReference type="EMBL" id="CUR52550.1"/>
    </source>
</evidence>
<sequence>MSNSSEYFELHMGTRKRIGEIMKMNKEELYQYLRQEDSSIQSTDKIEMRPFEHGIKIFYFHKDSETPYKTRVYLNPDESESLK</sequence>
<reference evidence="2" key="1">
    <citation type="submission" date="2015-10" db="EMBL/GenBank/DDBJ databases">
        <authorList>
            <person name="Lehtovirta-Morley L.E."/>
            <person name="Vieille C."/>
        </authorList>
    </citation>
    <scope>NUCLEOTIDE SEQUENCE [LARGE SCALE GENOMIC DNA]</scope>
</reference>
<dbReference type="Proteomes" id="UP000196239">
    <property type="component" value="Chromosome 1"/>
</dbReference>
<keyword evidence="2" id="KW-1185">Reference proteome</keyword>
<proteinExistence type="predicted"/>